<sequence>MKSLVIFVSVLLLVGLSTAYPSAKADPEASHQYPGSNRFLHRHTGGHYGPYYHSHPGGQLPHYHRGGHTVFVPSYPHGHA</sequence>
<dbReference type="Proteomes" id="UP001381693">
    <property type="component" value="Unassembled WGS sequence"/>
</dbReference>
<proteinExistence type="predicted"/>
<keyword evidence="1" id="KW-0732">Signal</keyword>
<comment type="caution">
    <text evidence="2">The sequence shown here is derived from an EMBL/GenBank/DDBJ whole genome shotgun (WGS) entry which is preliminary data.</text>
</comment>
<protein>
    <submittedName>
        <fullName evidence="2">Uncharacterized protein</fullName>
    </submittedName>
</protein>
<evidence type="ECO:0000256" key="1">
    <source>
        <dbReference type="SAM" id="SignalP"/>
    </source>
</evidence>
<feature type="signal peptide" evidence="1">
    <location>
        <begin position="1"/>
        <end position="19"/>
    </location>
</feature>
<dbReference type="EMBL" id="JAXCGZ010000380">
    <property type="protein sequence ID" value="KAK7086090.1"/>
    <property type="molecule type" value="Genomic_DNA"/>
</dbReference>
<name>A0AAN8XWU0_HALRR</name>
<evidence type="ECO:0000313" key="3">
    <source>
        <dbReference type="Proteomes" id="UP001381693"/>
    </source>
</evidence>
<organism evidence="2 3">
    <name type="scientific">Halocaridina rubra</name>
    <name type="common">Hawaiian red shrimp</name>
    <dbReference type="NCBI Taxonomy" id="373956"/>
    <lineage>
        <taxon>Eukaryota</taxon>
        <taxon>Metazoa</taxon>
        <taxon>Ecdysozoa</taxon>
        <taxon>Arthropoda</taxon>
        <taxon>Crustacea</taxon>
        <taxon>Multicrustacea</taxon>
        <taxon>Malacostraca</taxon>
        <taxon>Eumalacostraca</taxon>
        <taxon>Eucarida</taxon>
        <taxon>Decapoda</taxon>
        <taxon>Pleocyemata</taxon>
        <taxon>Caridea</taxon>
        <taxon>Atyoidea</taxon>
        <taxon>Atyidae</taxon>
        <taxon>Halocaridina</taxon>
    </lineage>
</organism>
<reference evidence="2 3" key="1">
    <citation type="submission" date="2023-11" db="EMBL/GenBank/DDBJ databases">
        <title>Halocaridina rubra genome assembly.</title>
        <authorList>
            <person name="Smith C."/>
        </authorList>
    </citation>
    <scope>NUCLEOTIDE SEQUENCE [LARGE SCALE GENOMIC DNA]</scope>
    <source>
        <strain evidence="2">EP-1</strain>
        <tissue evidence="2">Whole</tissue>
    </source>
</reference>
<gene>
    <name evidence="2" type="ORF">SK128_002459</name>
</gene>
<dbReference type="AlphaFoldDB" id="A0AAN8XWU0"/>
<keyword evidence="3" id="KW-1185">Reference proteome</keyword>
<feature type="chain" id="PRO_5042917865" evidence="1">
    <location>
        <begin position="20"/>
        <end position="80"/>
    </location>
</feature>
<evidence type="ECO:0000313" key="2">
    <source>
        <dbReference type="EMBL" id="KAK7086090.1"/>
    </source>
</evidence>
<accession>A0AAN8XWU0</accession>